<organism evidence="3 4">
    <name type="scientific">Oopsacas minuta</name>
    <dbReference type="NCBI Taxonomy" id="111878"/>
    <lineage>
        <taxon>Eukaryota</taxon>
        <taxon>Metazoa</taxon>
        <taxon>Porifera</taxon>
        <taxon>Hexactinellida</taxon>
        <taxon>Hexasterophora</taxon>
        <taxon>Lyssacinosida</taxon>
        <taxon>Leucopsacidae</taxon>
        <taxon>Oopsacas</taxon>
    </lineage>
</organism>
<dbReference type="Pfam" id="PF17170">
    <property type="entry name" value="DUF5128"/>
    <property type="match status" value="1"/>
</dbReference>
<dbReference type="AlphaFoldDB" id="A0AAV7K446"/>
<evidence type="ECO:0000256" key="2">
    <source>
        <dbReference type="PROSITE-ProRule" id="PRU00504"/>
    </source>
</evidence>
<dbReference type="InterPro" id="IPR050952">
    <property type="entry name" value="TRIM-NHL_E3_ligases"/>
</dbReference>
<dbReference type="GO" id="GO:0043161">
    <property type="term" value="P:proteasome-mediated ubiquitin-dependent protein catabolic process"/>
    <property type="evidence" value="ECO:0007669"/>
    <property type="project" value="TreeGrafter"/>
</dbReference>
<dbReference type="Proteomes" id="UP001165289">
    <property type="component" value="Unassembled WGS sequence"/>
</dbReference>
<dbReference type="Gene3D" id="2.120.10.30">
    <property type="entry name" value="TolB, C-terminal domain"/>
    <property type="match status" value="2"/>
</dbReference>
<evidence type="ECO:0000313" key="3">
    <source>
        <dbReference type="EMBL" id="KAI6655651.1"/>
    </source>
</evidence>
<dbReference type="GO" id="GO:0008270">
    <property type="term" value="F:zinc ion binding"/>
    <property type="evidence" value="ECO:0007669"/>
    <property type="project" value="UniProtKB-KW"/>
</dbReference>
<evidence type="ECO:0000313" key="4">
    <source>
        <dbReference type="Proteomes" id="UP001165289"/>
    </source>
</evidence>
<dbReference type="GO" id="GO:0061630">
    <property type="term" value="F:ubiquitin protein ligase activity"/>
    <property type="evidence" value="ECO:0007669"/>
    <property type="project" value="TreeGrafter"/>
</dbReference>
<feature type="repeat" description="NHL" evidence="2">
    <location>
        <begin position="383"/>
        <end position="413"/>
    </location>
</feature>
<feature type="repeat" description="NHL" evidence="2">
    <location>
        <begin position="167"/>
        <end position="203"/>
    </location>
</feature>
<dbReference type="SUPFAM" id="SSF101898">
    <property type="entry name" value="NHL repeat"/>
    <property type="match status" value="1"/>
</dbReference>
<comment type="caution">
    <text evidence="3">The sequence shown here is derived from an EMBL/GenBank/DDBJ whole genome shotgun (WGS) entry which is preliminary data.</text>
</comment>
<keyword evidence="4" id="KW-1185">Reference proteome</keyword>
<accession>A0AAV7K446</accession>
<dbReference type="GO" id="GO:0000209">
    <property type="term" value="P:protein polyubiquitination"/>
    <property type="evidence" value="ECO:0007669"/>
    <property type="project" value="TreeGrafter"/>
</dbReference>
<feature type="repeat" description="NHL" evidence="2">
    <location>
        <begin position="248"/>
        <end position="292"/>
    </location>
</feature>
<proteinExistence type="predicted"/>
<dbReference type="SUPFAM" id="SSF63825">
    <property type="entry name" value="YWTD domain"/>
    <property type="match status" value="1"/>
</dbReference>
<reference evidence="3 4" key="1">
    <citation type="journal article" date="2023" name="BMC Biol.">
        <title>The compact genome of the sponge Oopsacas minuta (Hexactinellida) is lacking key metazoan core genes.</title>
        <authorList>
            <person name="Santini S."/>
            <person name="Schenkelaars Q."/>
            <person name="Jourda C."/>
            <person name="Duchesne M."/>
            <person name="Belahbib H."/>
            <person name="Rocher C."/>
            <person name="Selva M."/>
            <person name="Riesgo A."/>
            <person name="Vervoort M."/>
            <person name="Leys S.P."/>
            <person name="Kodjabachian L."/>
            <person name="Le Bivic A."/>
            <person name="Borchiellini C."/>
            <person name="Claverie J.M."/>
            <person name="Renard E."/>
        </authorList>
    </citation>
    <scope>NUCLEOTIDE SEQUENCE [LARGE SCALE GENOMIC DNA]</scope>
    <source>
        <strain evidence="3">SPO-2</strain>
    </source>
</reference>
<dbReference type="PROSITE" id="PS51125">
    <property type="entry name" value="NHL"/>
    <property type="match status" value="3"/>
</dbReference>
<dbReference type="PANTHER" id="PTHR24104">
    <property type="entry name" value="E3 UBIQUITIN-PROTEIN LIGASE NHLRC1-RELATED"/>
    <property type="match status" value="1"/>
</dbReference>
<keyword evidence="1" id="KW-0677">Repeat</keyword>
<name>A0AAV7K446_9METZ</name>
<gene>
    <name evidence="3" type="ORF">LOD99_11372</name>
</gene>
<dbReference type="EMBL" id="JAKMXF010000178">
    <property type="protein sequence ID" value="KAI6655651.1"/>
    <property type="molecule type" value="Genomic_DNA"/>
</dbReference>
<sequence length="424" mass="48611">MAFENPKIDFLEQINNTRESIKNRFKISREALSAREQILLDNIDRIESEYNQNAQLQAELSESLSSIVFSSIEKLKANELSDTREEVTSLLDSKLTKLAAETDFQIEFEWNNLFETEIEQLGNILLNGQTNLSTLRTFPLQVKPVIPDYKIKQLPTSYCCKKISNQKAPGEFNSPKSIAIHYKSERIYVADRENNVVQVFRCDTGDYLFMFGNKMNKPRGICIFQDKVFVTQLFDHCINVYSLEGILIQSVGSHGSGEVQFSYPQGLDVSIRNLNVYVCEYGNNRVQILTPDLKFHSMLGIGIFHRTRDIKITRDRIIVLDESDPCVFLFNSDHNIINRLITRGDAKQTMNPVSFDIDRDYNIILSDYSNHCVYVFNIDGEQIHKFGKYGQGIGEFTNPWGVALDNKGHIIVVCEKTTACLQFF</sequence>
<dbReference type="CDD" id="cd05819">
    <property type="entry name" value="NHL"/>
    <property type="match status" value="1"/>
</dbReference>
<evidence type="ECO:0000256" key="1">
    <source>
        <dbReference type="ARBA" id="ARBA00022737"/>
    </source>
</evidence>
<dbReference type="InterPro" id="IPR001258">
    <property type="entry name" value="NHL_repeat"/>
</dbReference>
<dbReference type="PANTHER" id="PTHR24104:SF25">
    <property type="entry name" value="PROTEIN LIN-41"/>
    <property type="match status" value="1"/>
</dbReference>
<dbReference type="Pfam" id="PF01436">
    <property type="entry name" value="NHL"/>
    <property type="match status" value="2"/>
</dbReference>
<protein>
    <submittedName>
        <fullName evidence="3">E3 ubiquitin-protein ligase TRIM71-like</fullName>
    </submittedName>
</protein>
<dbReference type="InterPro" id="IPR011042">
    <property type="entry name" value="6-blade_b-propeller_TolB-like"/>
</dbReference>